<evidence type="ECO:0000313" key="1">
    <source>
        <dbReference type="EMBL" id="KKR42818.1"/>
    </source>
</evidence>
<comment type="caution">
    <text evidence="1">The sequence shown here is derived from an EMBL/GenBank/DDBJ whole genome shotgun (WGS) entry which is preliminary data.</text>
</comment>
<gene>
    <name evidence="1" type="ORF">UT77_C0001G0269</name>
</gene>
<accession>A0A0G0QRP1</accession>
<proteinExistence type="predicted"/>
<protein>
    <submittedName>
        <fullName evidence="1">Uncharacterized protein</fullName>
    </submittedName>
</protein>
<reference evidence="1 2" key="1">
    <citation type="journal article" date="2015" name="Nature">
        <title>rRNA introns, odd ribosomes, and small enigmatic genomes across a large radiation of phyla.</title>
        <authorList>
            <person name="Brown C.T."/>
            <person name="Hug L.A."/>
            <person name="Thomas B.C."/>
            <person name="Sharon I."/>
            <person name="Castelle C.J."/>
            <person name="Singh A."/>
            <person name="Wilkins M.J."/>
            <person name="Williams K.H."/>
            <person name="Banfield J.F."/>
        </authorList>
    </citation>
    <scope>NUCLEOTIDE SEQUENCE [LARGE SCALE GENOMIC DNA]</scope>
</reference>
<name>A0A0G0QRP1_9BACT</name>
<organism evidence="1 2">
    <name type="scientific">Candidatus Daviesbacteria bacterium GW2011_GWC2_40_12</name>
    <dbReference type="NCBI Taxonomy" id="1618431"/>
    <lineage>
        <taxon>Bacteria</taxon>
        <taxon>Candidatus Daviesiibacteriota</taxon>
    </lineage>
</organism>
<dbReference type="Proteomes" id="UP000034881">
    <property type="component" value="Unassembled WGS sequence"/>
</dbReference>
<dbReference type="EMBL" id="LBYB01000001">
    <property type="protein sequence ID" value="KKR42818.1"/>
    <property type="molecule type" value="Genomic_DNA"/>
</dbReference>
<sequence>MPYGPETTNKDGTLNEVGQKVERCVAQVMKDPNFKPKTGQDKKEAAIAVCKASIIRAEEVNKQLQK</sequence>
<dbReference type="AlphaFoldDB" id="A0A0G0QRP1"/>
<evidence type="ECO:0000313" key="2">
    <source>
        <dbReference type="Proteomes" id="UP000034881"/>
    </source>
</evidence>